<accession>A0AAD1TAB7</accession>
<dbReference type="EMBL" id="OW240922">
    <property type="protein sequence ID" value="CAH2322500.1"/>
    <property type="molecule type" value="Genomic_DNA"/>
</dbReference>
<proteinExistence type="predicted"/>
<reference evidence="1" key="1">
    <citation type="submission" date="2022-03" db="EMBL/GenBank/DDBJ databases">
        <authorList>
            <person name="Alioto T."/>
            <person name="Alioto T."/>
            <person name="Gomez Garrido J."/>
        </authorList>
    </citation>
    <scope>NUCLEOTIDE SEQUENCE</scope>
</reference>
<sequence length="136" mass="15609">TLSKLATFTEGILILGGDFNLPLDPLADSSTGHSTITQAAIRRIRKTLQDIRLVDTWRTLNPDGQDYTYYLPFHRRYSHIDYIFIQQEGLTSLKKAEIRPTPWADHSETSIHLDSPLFRPARTAWSMNELLLLEVL</sequence>
<gene>
    <name evidence="1" type="ORF">PECUL_23A015216</name>
</gene>
<dbReference type="Gene3D" id="3.60.10.10">
    <property type="entry name" value="Endonuclease/exonuclease/phosphatase"/>
    <property type="match status" value="1"/>
</dbReference>
<dbReference type="InterPro" id="IPR036691">
    <property type="entry name" value="Endo/exonu/phosph_ase_sf"/>
</dbReference>
<evidence type="ECO:0008006" key="3">
    <source>
        <dbReference type="Google" id="ProtNLM"/>
    </source>
</evidence>
<keyword evidence="2" id="KW-1185">Reference proteome</keyword>
<dbReference type="SUPFAM" id="SSF56219">
    <property type="entry name" value="DNase I-like"/>
    <property type="match status" value="1"/>
</dbReference>
<dbReference type="AlphaFoldDB" id="A0AAD1TAB7"/>
<dbReference type="Proteomes" id="UP001295444">
    <property type="component" value="Chromosome 11"/>
</dbReference>
<evidence type="ECO:0000313" key="2">
    <source>
        <dbReference type="Proteomes" id="UP001295444"/>
    </source>
</evidence>
<feature type="non-terminal residue" evidence="1">
    <location>
        <position position="136"/>
    </location>
</feature>
<evidence type="ECO:0000313" key="1">
    <source>
        <dbReference type="EMBL" id="CAH2322500.1"/>
    </source>
</evidence>
<name>A0AAD1TAB7_PELCU</name>
<protein>
    <recommendedName>
        <fullName evidence="3">Endonuclease/exonuclease/phosphatase domain-containing protein</fullName>
    </recommendedName>
</protein>
<feature type="non-terminal residue" evidence="1">
    <location>
        <position position="1"/>
    </location>
</feature>
<organism evidence="1 2">
    <name type="scientific">Pelobates cultripes</name>
    <name type="common">Western spadefoot toad</name>
    <dbReference type="NCBI Taxonomy" id="61616"/>
    <lineage>
        <taxon>Eukaryota</taxon>
        <taxon>Metazoa</taxon>
        <taxon>Chordata</taxon>
        <taxon>Craniata</taxon>
        <taxon>Vertebrata</taxon>
        <taxon>Euteleostomi</taxon>
        <taxon>Amphibia</taxon>
        <taxon>Batrachia</taxon>
        <taxon>Anura</taxon>
        <taxon>Pelobatoidea</taxon>
        <taxon>Pelobatidae</taxon>
        <taxon>Pelobates</taxon>
    </lineage>
</organism>